<dbReference type="AlphaFoldDB" id="A0A9X1MJA9"/>
<comment type="subunit">
    <text evidence="3">Homodimer.</text>
</comment>
<evidence type="ECO:0000256" key="1">
    <source>
        <dbReference type="ARBA" id="ARBA00004496"/>
    </source>
</evidence>
<dbReference type="InterPro" id="IPR007167">
    <property type="entry name" value="Fe-transptr_FeoA-like"/>
</dbReference>
<dbReference type="Gene3D" id="1.10.60.10">
    <property type="entry name" value="Iron dependent repressor, metal binding and dimerisation domain"/>
    <property type="match status" value="1"/>
</dbReference>
<keyword evidence="11" id="KW-1185">Reference proteome</keyword>
<evidence type="ECO:0000256" key="3">
    <source>
        <dbReference type="ARBA" id="ARBA00011738"/>
    </source>
</evidence>
<organism evidence="10 11">
    <name type="scientific">Arthrobacter caoxuetaonis</name>
    <dbReference type="NCBI Taxonomy" id="2886935"/>
    <lineage>
        <taxon>Bacteria</taxon>
        <taxon>Bacillati</taxon>
        <taxon>Actinomycetota</taxon>
        <taxon>Actinomycetes</taxon>
        <taxon>Micrococcales</taxon>
        <taxon>Micrococcaceae</taxon>
        <taxon>Arthrobacter</taxon>
    </lineage>
</organism>
<keyword evidence="7" id="KW-0238">DNA-binding</keyword>
<sequence>MTDLIDTTEMYLRTILELEEENIVALRARIAERLRHSGPTVSQTIGRMERDGLVVVSGTRQLELTEFGRRRATEVMRKHRLAERLLADVIGLDWAYVHDEACRWEHVMSERVERRLYDLLGHPTESPYGNPIPGLEAIGGLPSAQTTSCLNLVSAVGSAQPGEEMLLERLAEPIQVDPELLTQLDEAGLRPGATITAEVVGGYISVRVPGIEGALELPAEVASHVFVAQPARDIPVS</sequence>
<evidence type="ECO:0000256" key="4">
    <source>
        <dbReference type="ARBA" id="ARBA00022490"/>
    </source>
</evidence>
<keyword evidence="4" id="KW-0963">Cytoplasm</keyword>
<dbReference type="FunFam" id="1.10.60.10:FF:000001">
    <property type="entry name" value="Iron dependent repressor"/>
    <property type="match status" value="1"/>
</dbReference>
<keyword evidence="8" id="KW-0804">Transcription</keyword>
<dbReference type="InterPro" id="IPR036390">
    <property type="entry name" value="WH_DNA-bd_sf"/>
</dbReference>
<keyword evidence="6" id="KW-0805">Transcription regulation</keyword>
<dbReference type="PROSITE" id="PS50944">
    <property type="entry name" value="HTH_DTXR"/>
    <property type="match status" value="1"/>
</dbReference>
<dbReference type="GO" id="GO:0003700">
    <property type="term" value="F:DNA-binding transcription factor activity"/>
    <property type="evidence" value="ECO:0007669"/>
    <property type="project" value="InterPro"/>
</dbReference>
<feature type="domain" description="HTH dtxR-type" evidence="9">
    <location>
        <begin position="1"/>
        <end position="65"/>
    </location>
</feature>
<dbReference type="InterPro" id="IPR008988">
    <property type="entry name" value="Transcriptional_repressor_C"/>
</dbReference>
<gene>
    <name evidence="10" type="ORF">LJ757_17380</name>
</gene>
<dbReference type="InterPro" id="IPR036421">
    <property type="entry name" value="Fe_dep_repressor_sf"/>
</dbReference>
<dbReference type="Proteomes" id="UP001139158">
    <property type="component" value="Unassembled WGS sequence"/>
</dbReference>
<dbReference type="SUPFAM" id="SSF50037">
    <property type="entry name" value="C-terminal domain of transcriptional repressors"/>
    <property type="match status" value="1"/>
</dbReference>
<comment type="caution">
    <text evidence="10">The sequence shown here is derived from an EMBL/GenBank/DDBJ whole genome shotgun (WGS) entry which is preliminary data.</text>
</comment>
<dbReference type="SUPFAM" id="SSF47979">
    <property type="entry name" value="Iron-dependent repressor protein, dimerization domain"/>
    <property type="match status" value="1"/>
</dbReference>
<evidence type="ECO:0000259" key="9">
    <source>
        <dbReference type="PROSITE" id="PS50944"/>
    </source>
</evidence>
<dbReference type="RefSeq" id="WP_227897552.1">
    <property type="nucleotide sequence ID" value="NZ_CP099466.1"/>
</dbReference>
<dbReference type="GO" id="GO:0046983">
    <property type="term" value="F:protein dimerization activity"/>
    <property type="evidence" value="ECO:0007669"/>
    <property type="project" value="InterPro"/>
</dbReference>
<dbReference type="Pfam" id="PF02742">
    <property type="entry name" value="Fe_dep_repr_C"/>
    <property type="match status" value="1"/>
</dbReference>
<evidence type="ECO:0000313" key="10">
    <source>
        <dbReference type="EMBL" id="MCC3299569.1"/>
    </source>
</evidence>
<accession>A0A9X1MJA9</accession>
<dbReference type="PANTHER" id="PTHR33238:SF10">
    <property type="entry name" value="IRON-DEPENDENT REPRESSOR IDER"/>
    <property type="match status" value="1"/>
</dbReference>
<protein>
    <submittedName>
        <fullName evidence="10">Metal-dependent transcriptional regulator</fullName>
    </submittedName>
</protein>
<dbReference type="SMART" id="SM00529">
    <property type="entry name" value="HTH_DTXR"/>
    <property type="match status" value="1"/>
</dbReference>
<proteinExistence type="inferred from homology"/>
<dbReference type="InterPro" id="IPR022689">
    <property type="entry name" value="Iron_dep_repressor"/>
</dbReference>
<dbReference type="GO" id="GO:0005737">
    <property type="term" value="C:cytoplasm"/>
    <property type="evidence" value="ECO:0007669"/>
    <property type="project" value="UniProtKB-SubCell"/>
</dbReference>
<dbReference type="Pfam" id="PF04023">
    <property type="entry name" value="FeoA"/>
    <property type="match status" value="1"/>
</dbReference>
<keyword evidence="5" id="KW-0408">Iron</keyword>
<evidence type="ECO:0000256" key="5">
    <source>
        <dbReference type="ARBA" id="ARBA00023004"/>
    </source>
</evidence>
<evidence type="ECO:0000256" key="7">
    <source>
        <dbReference type="ARBA" id="ARBA00023125"/>
    </source>
</evidence>
<comment type="subcellular location">
    <subcellularLocation>
        <location evidence="1">Cytoplasm</location>
    </subcellularLocation>
</comment>
<dbReference type="PANTHER" id="PTHR33238">
    <property type="entry name" value="IRON (METAL) DEPENDENT REPRESSOR, DTXR FAMILY"/>
    <property type="match status" value="1"/>
</dbReference>
<evidence type="ECO:0000256" key="8">
    <source>
        <dbReference type="ARBA" id="ARBA00023163"/>
    </source>
</evidence>
<dbReference type="Gene3D" id="1.10.10.10">
    <property type="entry name" value="Winged helix-like DNA-binding domain superfamily/Winged helix DNA-binding domain"/>
    <property type="match status" value="1"/>
</dbReference>
<reference evidence="10" key="1">
    <citation type="submission" date="2021-10" db="EMBL/GenBank/DDBJ databases">
        <title>Novel species in genus Arthrobacter.</title>
        <authorList>
            <person name="Liu Y."/>
        </authorList>
    </citation>
    <scope>NUCLEOTIDE SEQUENCE</scope>
    <source>
        <strain evidence="10">Zg-Y453</strain>
    </source>
</reference>
<dbReference type="InterPro" id="IPR050536">
    <property type="entry name" value="DtxR_MntR_Metal-Reg"/>
</dbReference>
<evidence type="ECO:0000313" key="11">
    <source>
        <dbReference type="Proteomes" id="UP001139158"/>
    </source>
</evidence>
<dbReference type="InterPro" id="IPR036388">
    <property type="entry name" value="WH-like_DNA-bd_sf"/>
</dbReference>
<name>A0A9X1MJA9_9MICC</name>
<dbReference type="InterPro" id="IPR001367">
    <property type="entry name" value="Fe_dep_repressor"/>
</dbReference>
<dbReference type="InterPro" id="IPR022687">
    <property type="entry name" value="HTH_DTXR"/>
</dbReference>
<evidence type="ECO:0000256" key="2">
    <source>
        <dbReference type="ARBA" id="ARBA00007871"/>
    </source>
</evidence>
<dbReference type="Pfam" id="PF01325">
    <property type="entry name" value="Fe_dep_repress"/>
    <property type="match status" value="1"/>
</dbReference>
<dbReference type="GO" id="GO:0003677">
    <property type="term" value="F:DNA binding"/>
    <property type="evidence" value="ECO:0007669"/>
    <property type="project" value="UniProtKB-KW"/>
</dbReference>
<comment type="similarity">
    <text evidence="2">Belongs to the DtxR/MntR family.</text>
</comment>
<dbReference type="EMBL" id="JAJFZV010000019">
    <property type="protein sequence ID" value="MCC3299569.1"/>
    <property type="molecule type" value="Genomic_DNA"/>
</dbReference>
<evidence type="ECO:0000256" key="6">
    <source>
        <dbReference type="ARBA" id="ARBA00023015"/>
    </source>
</evidence>
<dbReference type="InterPro" id="IPR038157">
    <property type="entry name" value="FeoA_core_dom"/>
</dbReference>
<dbReference type="SUPFAM" id="SSF46785">
    <property type="entry name" value="Winged helix' DNA-binding domain"/>
    <property type="match status" value="1"/>
</dbReference>
<dbReference type="GO" id="GO:0045892">
    <property type="term" value="P:negative regulation of DNA-templated transcription"/>
    <property type="evidence" value="ECO:0007669"/>
    <property type="project" value="TreeGrafter"/>
</dbReference>
<dbReference type="Gene3D" id="2.30.30.90">
    <property type="match status" value="1"/>
</dbReference>
<dbReference type="GO" id="GO:0046914">
    <property type="term" value="F:transition metal ion binding"/>
    <property type="evidence" value="ECO:0007669"/>
    <property type="project" value="InterPro"/>
</dbReference>